<dbReference type="EMBL" id="JPPY01000250">
    <property type="protein sequence ID" value="KND24114.1"/>
    <property type="molecule type" value="Genomic_DNA"/>
</dbReference>
<sequence length="222" mass="23298">MTAEQHWRQTVRQQLGLGRFLPLGGPRDGCWIAESVAETVLARAVAGNVEGARLGPLRLTLADPENAHDPAVPPPPTALPPGPLKMTAEFSARPTEPLPNSAARLRAALAAASAERLGLVVTEIDLRVTGLVLPEDPQDEPEPLRPWRGTVPDALAGVAGVLGGTVRLEERAGTNALPRTHARVEIAVRADLRTLDVAREARTAAQRVPGSPTAAVLVVAVG</sequence>
<dbReference type="AlphaFoldDB" id="A0A0L0JF93"/>
<dbReference type="RefSeq" id="WP_050375455.1">
    <property type="nucleotide sequence ID" value="NZ_KQ257834.1"/>
</dbReference>
<evidence type="ECO:0000313" key="2">
    <source>
        <dbReference type="Proteomes" id="UP000037151"/>
    </source>
</evidence>
<comment type="caution">
    <text evidence="1">The sequence shown here is derived from an EMBL/GenBank/DDBJ whole genome shotgun (WGS) entry which is preliminary data.</text>
</comment>
<protein>
    <recommendedName>
        <fullName evidence="3">Nucleopolyhedrovirus P10 family protein</fullName>
    </recommendedName>
</protein>
<dbReference type="Proteomes" id="UP000037151">
    <property type="component" value="Unassembled WGS sequence"/>
</dbReference>
<evidence type="ECO:0000313" key="1">
    <source>
        <dbReference type="EMBL" id="KND24114.1"/>
    </source>
</evidence>
<proteinExistence type="predicted"/>
<gene>
    <name evidence="1" type="ORF">IQ63_43335</name>
</gene>
<reference evidence="2" key="1">
    <citation type="submission" date="2014-07" db="EMBL/GenBank/DDBJ databases">
        <title>Genome sequencing of plant-pathogenic Streptomyces species.</title>
        <authorList>
            <person name="Harrison J."/>
            <person name="Sapp M."/>
            <person name="Thwaites R."/>
            <person name="Studholme D.J."/>
        </authorList>
    </citation>
    <scope>NUCLEOTIDE SEQUENCE [LARGE SCALE GENOMIC DNA]</scope>
    <source>
        <strain evidence="2">NCPPB 4445</strain>
    </source>
</reference>
<name>A0A0L0JF93_9ACTN</name>
<dbReference type="PATRIC" id="fig|42234.21.peg.8897"/>
<evidence type="ECO:0008006" key="3">
    <source>
        <dbReference type="Google" id="ProtNLM"/>
    </source>
</evidence>
<dbReference type="OrthoDB" id="4338350at2"/>
<organism evidence="1 2">
    <name type="scientific">Streptomyces acidiscabies</name>
    <dbReference type="NCBI Taxonomy" id="42234"/>
    <lineage>
        <taxon>Bacteria</taxon>
        <taxon>Bacillati</taxon>
        <taxon>Actinomycetota</taxon>
        <taxon>Actinomycetes</taxon>
        <taxon>Kitasatosporales</taxon>
        <taxon>Streptomycetaceae</taxon>
        <taxon>Streptomyces</taxon>
    </lineage>
</organism>
<accession>A0A0L0JF93</accession>